<evidence type="ECO:0000256" key="10">
    <source>
        <dbReference type="SAM" id="Phobius"/>
    </source>
</evidence>
<keyword evidence="12" id="KW-1185">Reference proteome</keyword>
<keyword evidence="7 10" id="KW-1133">Transmembrane helix</keyword>
<dbReference type="EMBL" id="JBHUOM010000001">
    <property type="protein sequence ID" value="MFD2932940.1"/>
    <property type="molecule type" value="Genomic_DNA"/>
</dbReference>
<name>A0ABW6AC49_9BACT</name>
<feature type="transmembrane region" description="Helical" evidence="10">
    <location>
        <begin position="541"/>
        <end position="558"/>
    </location>
</feature>
<feature type="transmembrane region" description="Helical" evidence="10">
    <location>
        <begin position="437"/>
        <end position="459"/>
    </location>
</feature>
<feature type="transmembrane region" description="Helical" evidence="10">
    <location>
        <begin position="924"/>
        <end position="949"/>
    </location>
</feature>
<protein>
    <submittedName>
        <fullName evidence="11">Efflux RND transporter permease subunit</fullName>
    </submittedName>
</protein>
<gene>
    <name evidence="11" type="ORF">ACFS25_04060</name>
</gene>
<dbReference type="SUPFAM" id="SSF82866">
    <property type="entry name" value="Multidrug efflux transporter AcrB transmembrane domain"/>
    <property type="match status" value="2"/>
</dbReference>
<evidence type="ECO:0000313" key="12">
    <source>
        <dbReference type="Proteomes" id="UP001597512"/>
    </source>
</evidence>
<dbReference type="RefSeq" id="WP_381497124.1">
    <property type="nucleotide sequence ID" value="NZ_JBHUOM010000001.1"/>
</dbReference>
<feature type="transmembrane region" description="Helical" evidence="10">
    <location>
        <begin position="1001"/>
        <end position="1027"/>
    </location>
</feature>
<feature type="transmembrane region" description="Helical" evidence="10">
    <location>
        <begin position="391"/>
        <end position="416"/>
    </location>
</feature>
<evidence type="ECO:0000256" key="9">
    <source>
        <dbReference type="SAM" id="MobiDB-lite"/>
    </source>
</evidence>
<dbReference type="Gene3D" id="3.30.70.1320">
    <property type="entry name" value="Multidrug efflux transporter AcrB pore domain like"/>
    <property type="match status" value="1"/>
</dbReference>
<keyword evidence="8 10" id="KW-0472">Membrane</keyword>
<keyword evidence="6 10" id="KW-0812">Transmembrane</keyword>
<feature type="transmembrane region" description="Helical" evidence="10">
    <location>
        <begin position="868"/>
        <end position="887"/>
    </location>
</feature>
<organism evidence="11 12">
    <name type="scientific">Spirosoma flavum</name>
    <dbReference type="NCBI Taxonomy" id="2048557"/>
    <lineage>
        <taxon>Bacteria</taxon>
        <taxon>Pseudomonadati</taxon>
        <taxon>Bacteroidota</taxon>
        <taxon>Cytophagia</taxon>
        <taxon>Cytophagales</taxon>
        <taxon>Cytophagaceae</taxon>
        <taxon>Spirosoma</taxon>
    </lineage>
</organism>
<accession>A0ABW6AC49</accession>
<dbReference type="PANTHER" id="PTHR32063:SF9">
    <property type="entry name" value="SIMILAR TO MULTIDRUG RESISTANCE PROTEIN MEXB"/>
    <property type="match status" value="1"/>
</dbReference>
<keyword evidence="5" id="KW-0997">Cell inner membrane</keyword>
<feature type="transmembrane region" description="Helical" evidence="10">
    <location>
        <begin position="894"/>
        <end position="918"/>
    </location>
</feature>
<dbReference type="Gene3D" id="1.20.1640.10">
    <property type="entry name" value="Multidrug efflux transporter AcrB transmembrane domain"/>
    <property type="match status" value="2"/>
</dbReference>
<evidence type="ECO:0000256" key="2">
    <source>
        <dbReference type="ARBA" id="ARBA00010942"/>
    </source>
</evidence>
<evidence type="ECO:0000256" key="7">
    <source>
        <dbReference type="ARBA" id="ARBA00022989"/>
    </source>
</evidence>
<comment type="similarity">
    <text evidence="2">Belongs to the resistance-nodulation-cell division (RND) (TC 2.A.6) family.</text>
</comment>
<dbReference type="InterPro" id="IPR004764">
    <property type="entry name" value="MdtF-like"/>
</dbReference>
<feature type="transmembrane region" description="Helical" evidence="10">
    <location>
        <begin position="339"/>
        <end position="358"/>
    </location>
</feature>
<keyword evidence="3" id="KW-0813">Transport</keyword>
<dbReference type="Pfam" id="PF00873">
    <property type="entry name" value="ACR_tran"/>
    <property type="match status" value="1"/>
</dbReference>
<dbReference type="SUPFAM" id="SSF82714">
    <property type="entry name" value="Multidrug efflux transporter AcrB TolC docking domain, DN and DC subdomains"/>
    <property type="match status" value="2"/>
</dbReference>
<comment type="caution">
    <text evidence="11">The sequence shown here is derived from an EMBL/GenBank/DDBJ whole genome shotgun (WGS) entry which is preliminary data.</text>
</comment>
<sequence>MFRIFIERPVLSTVISALIVLLGILGMVKLPIAQYPDISPPTVQVSASYSGANADVVLKSVIVPLEEQINGVEGMTYMTSSATNDGAGSISIFFAVGTDPNQAAVDVQNRVSAATSLLPQEVTQAGVTVRKQQSSNLLIMSIYSDNPAYDQTFLQNYAAINVIPQLQRVNGVGSANVFGSAKTYSMRIWLKPDVMSIYGITPADVSTALADQNVDAAPGKFGENDNQTFQYVIRYSGRLQSTEQFGDIIIKTTGNGQLLRLKDIARIELGSQTYTSFTTTNGKQSVGISVSQTPGSNAREVINNSKKVIELAAMSFPKDIHFIYLVDINQFLDASISKVLHTLLECFALVFLVIFVFLQDFRSTIIHGVSVPVAITGTFFFLYLFGFSINLLTLFALVLAIGIVVDDAIVVVEAVHSKLESGYTSPRKAAIDAMGEISGAIISITLVMASVFLPVTFITGSAGVFYRQFGITLAVAIIISAVNALTLCPALAALFLKPPVHTDGTKPKTFLQRFGVGFNASYDVLTAKYTKSVTFLSARKWLALVGVGLFAGAFFLLFKTTPSSFVPKEDMGSIYVNITLPPASSMERTTAIANKVDAIAHTIPEVQNSLRNLGQNFVAGNGSAYGLIILRLKPWDERPGVTDDDVIKQLKQKTASIRDAELVFIQQPTITGFGTSGGFTFQLQDKGGHTIDEFYKVTQSFLAVLSKRPEIQYATTSFNPNFPQYQLDVNVAKCKEAGIAVGDVLNAMQVFYGSSYVSNFNEFGKQYRVIMQADTSYRASPDGLTKIAVRTSAGSMAPITEFISLKRIYGPESVSRFNLFSSMSVNGSPNPNYSTGQALLAIQEVATQTLPAGYGFEYSGISREEQNVGSQTLYVFVLCLAFVYLLLSAQYESYVLPFAVLLSLPIGLTGVYVFARIFGLDNNIYMQISLIMLIGLLAKNAILIVQFAVERRQTGMDLLESAVEGAKARLRPILMTSFAFIFGLMPLMFASGAGAQGNRSIGTGAIGGMLFGTLLGVFFVPTLFVIFQGLQEKISGPPSRPNADDDEVPAKVNGQETHPTEQATKVVSA</sequence>
<evidence type="ECO:0000256" key="8">
    <source>
        <dbReference type="ARBA" id="ARBA00023136"/>
    </source>
</evidence>
<evidence type="ECO:0000256" key="6">
    <source>
        <dbReference type="ARBA" id="ARBA00022692"/>
    </source>
</evidence>
<feature type="transmembrane region" description="Helical" evidence="10">
    <location>
        <begin position="365"/>
        <end position="385"/>
    </location>
</feature>
<feature type="region of interest" description="Disordered" evidence="9">
    <location>
        <begin position="1035"/>
        <end position="1069"/>
    </location>
</feature>
<dbReference type="Gene3D" id="3.30.70.1430">
    <property type="entry name" value="Multidrug efflux transporter AcrB pore domain"/>
    <property type="match status" value="2"/>
</dbReference>
<feature type="transmembrane region" description="Helical" evidence="10">
    <location>
        <begin position="471"/>
        <end position="496"/>
    </location>
</feature>
<evidence type="ECO:0000256" key="3">
    <source>
        <dbReference type="ARBA" id="ARBA00022448"/>
    </source>
</evidence>
<dbReference type="PRINTS" id="PR00702">
    <property type="entry name" value="ACRIFLAVINRP"/>
</dbReference>
<keyword evidence="4" id="KW-1003">Cell membrane</keyword>
<dbReference type="Gene3D" id="3.30.70.1440">
    <property type="entry name" value="Multidrug efflux transporter AcrB pore domain"/>
    <property type="match status" value="1"/>
</dbReference>
<evidence type="ECO:0000256" key="1">
    <source>
        <dbReference type="ARBA" id="ARBA00004429"/>
    </source>
</evidence>
<reference evidence="12" key="1">
    <citation type="journal article" date="2019" name="Int. J. Syst. Evol. Microbiol.">
        <title>The Global Catalogue of Microorganisms (GCM) 10K type strain sequencing project: providing services to taxonomists for standard genome sequencing and annotation.</title>
        <authorList>
            <consortium name="The Broad Institute Genomics Platform"/>
            <consortium name="The Broad Institute Genome Sequencing Center for Infectious Disease"/>
            <person name="Wu L."/>
            <person name="Ma J."/>
        </authorList>
    </citation>
    <scope>NUCLEOTIDE SEQUENCE [LARGE SCALE GENOMIC DNA]</scope>
    <source>
        <strain evidence="12">KCTC 52490</strain>
    </source>
</reference>
<dbReference type="InterPro" id="IPR027463">
    <property type="entry name" value="AcrB_DN_DC_subdom"/>
</dbReference>
<feature type="transmembrane region" description="Helical" evidence="10">
    <location>
        <begin position="970"/>
        <end position="989"/>
    </location>
</feature>
<comment type="subcellular location">
    <subcellularLocation>
        <location evidence="1">Cell inner membrane</location>
        <topology evidence="1">Multi-pass membrane protein</topology>
    </subcellularLocation>
</comment>
<evidence type="ECO:0000256" key="4">
    <source>
        <dbReference type="ARBA" id="ARBA00022475"/>
    </source>
</evidence>
<dbReference type="PANTHER" id="PTHR32063">
    <property type="match status" value="1"/>
</dbReference>
<evidence type="ECO:0000256" key="5">
    <source>
        <dbReference type="ARBA" id="ARBA00022519"/>
    </source>
</evidence>
<dbReference type="SUPFAM" id="SSF82693">
    <property type="entry name" value="Multidrug efflux transporter AcrB pore domain, PN1, PN2, PC1 and PC2 subdomains"/>
    <property type="match status" value="3"/>
</dbReference>
<evidence type="ECO:0000313" key="11">
    <source>
        <dbReference type="EMBL" id="MFD2932940.1"/>
    </source>
</evidence>
<feature type="compositionally biased region" description="Polar residues" evidence="9">
    <location>
        <begin position="1054"/>
        <end position="1069"/>
    </location>
</feature>
<dbReference type="Proteomes" id="UP001597512">
    <property type="component" value="Unassembled WGS sequence"/>
</dbReference>
<dbReference type="InterPro" id="IPR001036">
    <property type="entry name" value="Acrflvin-R"/>
</dbReference>
<dbReference type="Gene3D" id="3.30.2090.10">
    <property type="entry name" value="Multidrug efflux transporter AcrB TolC docking domain, DN and DC subdomains"/>
    <property type="match status" value="2"/>
</dbReference>
<proteinExistence type="inferred from homology"/>
<dbReference type="NCBIfam" id="TIGR00915">
    <property type="entry name" value="2A0602"/>
    <property type="match status" value="1"/>
</dbReference>